<dbReference type="NCBIfam" id="TIGR03187">
    <property type="entry name" value="DGQHR"/>
    <property type="match status" value="1"/>
</dbReference>
<comment type="caution">
    <text evidence="1">The sequence shown here is derived from an EMBL/GenBank/DDBJ whole genome shotgun (WGS) entry which is preliminary data.</text>
</comment>
<sequence length="254" mass="28663">VRDADVDSIKKVGESEYEIPDKVHLWIVDGQHRLKGLEIIGENDPNLLDIEIPVIIMTSKGDTPEDARYKEAVQFLIINRTQKGVRSDLAERILLKVAEMEGIEPVMRDTSGQVLPGSLKKDMLWKPRAVRLSDLLNKRKDSPLRGKIKLPNIRSRGTTVSQVSIVSSLKSVLQTHPLMDLSDDILASVIINLWKAVKGLCPEPFEEVEETYRATDYVLLKTSGIFVVHQLLVKLVPYCPRKDDRAMLTSDIFN</sequence>
<name>X1LR18_9ZZZZ</name>
<proteinExistence type="predicted"/>
<reference evidence="1" key="1">
    <citation type="journal article" date="2014" name="Front. Microbiol.">
        <title>High frequency of phylogenetically diverse reductive dehalogenase-homologous genes in deep subseafloor sedimentary metagenomes.</title>
        <authorList>
            <person name="Kawai M."/>
            <person name="Futagami T."/>
            <person name="Toyoda A."/>
            <person name="Takaki Y."/>
            <person name="Nishi S."/>
            <person name="Hori S."/>
            <person name="Arai W."/>
            <person name="Tsubouchi T."/>
            <person name="Morono Y."/>
            <person name="Uchiyama I."/>
            <person name="Ito T."/>
            <person name="Fujiyama A."/>
            <person name="Inagaki F."/>
            <person name="Takami H."/>
        </authorList>
    </citation>
    <scope>NUCLEOTIDE SEQUENCE</scope>
    <source>
        <strain evidence="1">Expedition CK06-06</strain>
    </source>
</reference>
<protein>
    <recommendedName>
        <fullName evidence="2">DGQHR domain-containing protein</fullName>
    </recommendedName>
</protein>
<evidence type="ECO:0000313" key="1">
    <source>
        <dbReference type="EMBL" id="GAI04845.1"/>
    </source>
</evidence>
<dbReference type="AlphaFoldDB" id="X1LR18"/>
<evidence type="ECO:0008006" key="2">
    <source>
        <dbReference type="Google" id="ProtNLM"/>
    </source>
</evidence>
<feature type="non-terminal residue" evidence="1">
    <location>
        <position position="1"/>
    </location>
</feature>
<dbReference type="EMBL" id="BARV01009857">
    <property type="protein sequence ID" value="GAI04845.1"/>
    <property type="molecule type" value="Genomic_DNA"/>
</dbReference>
<accession>X1LR18</accession>
<organism evidence="1">
    <name type="scientific">marine sediment metagenome</name>
    <dbReference type="NCBI Taxonomy" id="412755"/>
    <lineage>
        <taxon>unclassified sequences</taxon>
        <taxon>metagenomes</taxon>
        <taxon>ecological metagenomes</taxon>
    </lineage>
</organism>
<gene>
    <name evidence="1" type="ORF">S06H3_19286</name>
</gene>
<dbReference type="InterPro" id="IPR017601">
    <property type="entry name" value="DGQHR-contain_dom"/>
</dbReference>